<evidence type="ECO:0000313" key="3">
    <source>
        <dbReference type="Proteomes" id="UP000053370"/>
    </source>
</evidence>
<keyword evidence="1" id="KW-1133">Transmembrane helix</keyword>
<proteinExistence type="predicted"/>
<dbReference type="Proteomes" id="UP000053370">
    <property type="component" value="Unassembled WGS sequence"/>
</dbReference>
<sequence length="418" mass="47280">MKNPCRKFFSNSQYEKNSLFEKSIHIINCLLFLQLIVFFMMIPIRSVGAENSEYDYSEFQRAKNLAVKYLNSKLAIGVPIASYETKIPSMKNAAYTYDNALTALAYIAEGKHRNAAKILDSLVQGIQNDRFRPDRIRNVYLAGNSNYPAHWWDGDWMEDAAQVGTTTGNSAFAALAFLQYYHRWGNEIYLQTAEIIMNWVLENCQDQNSGFTGGYKGWPEKDQIDVLTFKSTEHNIDAFAAFQQLFYITGEEKYQTAMESAREFIRSMYDENGYFYIGTQSDGITPTKGNIILDVQVWTILALGKDFLPDPSVIDMVISMKTTEGGFPFHKENTKGGFWSEGTAFSALAFRNMGMDADAFSALRLLEQIQLDNGGFPAATVENLSTGDGWGYNQDTHIAPAAWFIMAVDNFSPFVFMK</sequence>
<keyword evidence="1" id="KW-0472">Membrane</keyword>
<keyword evidence="1" id="KW-0812">Transmembrane</keyword>
<organism evidence="2">
    <name type="scientific">Flexilinea flocculi</name>
    <dbReference type="NCBI Taxonomy" id="1678840"/>
    <lineage>
        <taxon>Bacteria</taxon>
        <taxon>Bacillati</taxon>
        <taxon>Chloroflexota</taxon>
        <taxon>Anaerolineae</taxon>
        <taxon>Anaerolineales</taxon>
        <taxon>Anaerolineaceae</taxon>
        <taxon>Flexilinea</taxon>
    </lineage>
</organism>
<evidence type="ECO:0000313" key="2">
    <source>
        <dbReference type="EMBL" id="GAP41029.1"/>
    </source>
</evidence>
<name>A0A0S7BKS8_9CHLR</name>
<dbReference type="SUPFAM" id="SSF48239">
    <property type="entry name" value="Terpenoid cyclases/Protein prenyltransferases"/>
    <property type="match status" value="1"/>
</dbReference>
<evidence type="ECO:0000256" key="1">
    <source>
        <dbReference type="SAM" id="Phobius"/>
    </source>
</evidence>
<dbReference type="InterPro" id="IPR008930">
    <property type="entry name" value="Terpenoid_cyclase/PrenylTrfase"/>
</dbReference>
<accession>A0A0S7BKS8</accession>
<gene>
    <name evidence="2" type="ORF">ATC1_131011</name>
</gene>
<dbReference type="Gene3D" id="1.50.10.20">
    <property type="match status" value="1"/>
</dbReference>
<keyword evidence="3" id="KW-1185">Reference proteome</keyword>
<dbReference type="AlphaFoldDB" id="A0A0S7BKS8"/>
<dbReference type="EMBL" id="DF968181">
    <property type="protein sequence ID" value="GAP41029.1"/>
    <property type="molecule type" value="Genomic_DNA"/>
</dbReference>
<feature type="transmembrane region" description="Helical" evidence="1">
    <location>
        <begin position="26"/>
        <end position="44"/>
    </location>
</feature>
<reference evidence="2" key="1">
    <citation type="journal article" date="2015" name="Genome Announc.">
        <title>Draft Genome Sequence of Anaerolineae Strain TC1, a Novel Isolate from a Methanogenic Wastewater Treatment System.</title>
        <authorList>
            <person name="Matsuura N."/>
            <person name="Tourlousse D.M."/>
            <person name="Sun L."/>
            <person name="Toyonaga M."/>
            <person name="Kuroda K."/>
            <person name="Ohashi A."/>
            <person name="Cruz R."/>
            <person name="Yamaguchi T."/>
            <person name="Sekiguchi Y."/>
        </authorList>
    </citation>
    <scope>NUCLEOTIDE SEQUENCE [LARGE SCALE GENOMIC DNA]</scope>
    <source>
        <strain evidence="2">TC1</strain>
    </source>
</reference>
<dbReference type="STRING" id="1678840.ATC1_131011"/>
<protein>
    <submittedName>
        <fullName evidence="2">Uncharacterized protein</fullName>
    </submittedName>
</protein>